<feature type="transmembrane region" description="Helical" evidence="8">
    <location>
        <begin position="76"/>
        <end position="94"/>
    </location>
</feature>
<evidence type="ECO:0000313" key="10">
    <source>
        <dbReference type="Proteomes" id="UP000054498"/>
    </source>
</evidence>
<organism evidence="9 10">
    <name type="scientific">Monoraphidium neglectum</name>
    <dbReference type="NCBI Taxonomy" id="145388"/>
    <lineage>
        <taxon>Eukaryota</taxon>
        <taxon>Viridiplantae</taxon>
        <taxon>Chlorophyta</taxon>
        <taxon>core chlorophytes</taxon>
        <taxon>Chlorophyceae</taxon>
        <taxon>CS clade</taxon>
        <taxon>Sphaeropleales</taxon>
        <taxon>Selenastraceae</taxon>
        <taxon>Monoraphidium</taxon>
    </lineage>
</organism>
<keyword evidence="4" id="KW-0677">Repeat</keyword>
<dbReference type="Pfam" id="PF04193">
    <property type="entry name" value="PQ-loop"/>
    <property type="match status" value="1"/>
</dbReference>
<proteinExistence type="predicted"/>
<accession>A0A0D2N362</accession>
<name>A0A0D2N362_9CHLO</name>
<evidence type="ECO:0000313" key="9">
    <source>
        <dbReference type="EMBL" id="KIZ06827.1"/>
    </source>
</evidence>
<keyword evidence="10" id="KW-1185">Reference proteome</keyword>
<feature type="transmembrane region" description="Helical" evidence="8">
    <location>
        <begin position="159"/>
        <end position="180"/>
    </location>
</feature>
<evidence type="ECO:0000256" key="8">
    <source>
        <dbReference type="SAM" id="Phobius"/>
    </source>
</evidence>
<sequence length="526" mass="54330">MASVRPKRPGAPRRRRPSCGPAGGSGGLLPRLWHTPRWVTLMAVAVAGCALGWLYPNPSIPPPWGEIILHLFTKDVSGLSFDFLALNLLGWFAYATFNVGIYFGFGCPRSAPPAPSPAARAAAAAAGYASASGDGVGEASEAGFDGDRYCQTAVDVNDVFFAVHALVLTLVLLCQCLVYPSGGQRVHGAVRAGVLAAAATAGAYAAAVALWGGEGGGLGGGAAPAWLAGRLLWRDWLYFLSYVKMGVTMVKYVPQVMFNCARRSTKGWSILNILLDFMGGILSMVQQLVTCWRAGNWAAITSNPVKLGLAIISIFMDAIFMFQHYVLFPEEGREAPLKCTYTKCPLSGALSVIYEDANEGDGSLCSLLRSVRTSARSGPRSGARSLPPPARAAGGAGGTGGPAPSRQMSVAAGGELGDVAAAAAAAVVAAGEVPAAAGPIGGARQLRPSRSTHASRRIRVPALSTPFGGAAVQAAAPADESDGARAPLLGGQQAADGGRTLPSTLSVQSVRVIIEDVDVDDLEDDR</sequence>
<dbReference type="PANTHER" id="PTHR13131:SF5">
    <property type="entry name" value="CYSTINOSIN"/>
    <property type="match status" value="1"/>
</dbReference>
<dbReference type="KEGG" id="mng:MNEG_1128"/>
<evidence type="ECO:0000256" key="7">
    <source>
        <dbReference type="SAM" id="MobiDB-lite"/>
    </source>
</evidence>
<feature type="compositionally biased region" description="Low complexity" evidence="7">
    <location>
        <begin position="375"/>
        <end position="385"/>
    </location>
</feature>
<dbReference type="OrthoDB" id="535086at2759"/>
<comment type="subcellular location">
    <subcellularLocation>
        <location evidence="1">Endomembrane system</location>
        <topology evidence="1">Multi-pass membrane protein</topology>
    </subcellularLocation>
</comment>
<keyword evidence="2" id="KW-0813">Transport</keyword>
<dbReference type="PANTHER" id="PTHR13131">
    <property type="entry name" value="CYSTINOSIN"/>
    <property type="match status" value="1"/>
</dbReference>
<feature type="compositionally biased region" description="Basic residues" evidence="7">
    <location>
        <begin position="1"/>
        <end position="17"/>
    </location>
</feature>
<feature type="transmembrane region" description="Helical" evidence="8">
    <location>
        <begin position="273"/>
        <end position="295"/>
    </location>
</feature>
<keyword evidence="6 8" id="KW-0472">Membrane</keyword>
<evidence type="ECO:0000256" key="3">
    <source>
        <dbReference type="ARBA" id="ARBA00022692"/>
    </source>
</evidence>
<dbReference type="GO" id="GO:0015184">
    <property type="term" value="F:L-cystine transmembrane transporter activity"/>
    <property type="evidence" value="ECO:0007669"/>
    <property type="project" value="TreeGrafter"/>
</dbReference>
<evidence type="ECO:0000256" key="5">
    <source>
        <dbReference type="ARBA" id="ARBA00022989"/>
    </source>
</evidence>
<keyword evidence="3 8" id="KW-0812">Transmembrane</keyword>
<dbReference type="EMBL" id="KK100326">
    <property type="protein sequence ID" value="KIZ06827.1"/>
    <property type="molecule type" value="Genomic_DNA"/>
</dbReference>
<dbReference type="AlphaFoldDB" id="A0A0D2N362"/>
<feature type="transmembrane region" description="Helical" evidence="8">
    <location>
        <begin position="236"/>
        <end position="253"/>
    </location>
</feature>
<gene>
    <name evidence="9" type="ORF">MNEG_1128</name>
</gene>
<keyword evidence="5 8" id="KW-1133">Transmembrane helix</keyword>
<evidence type="ECO:0000256" key="2">
    <source>
        <dbReference type="ARBA" id="ARBA00022448"/>
    </source>
</evidence>
<feature type="transmembrane region" description="Helical" evidence="8">
    <location>
        <begin position="307"/>
        <end position="328"/>
    </location>
</feature>
<dbReference type="Proteomes" id="UP000054498">
    <property type="component" value="Unassembled WGS sequence"/>
</dbReference>
<evidence type="ECO:0000256" key="1">
    <source>
        <dbReference type="ARBA" id="ARBA00004127"/>
    </source>
</evidence>
<feature type="region of interest" description="Disordered" evidence="7">
    <location>
        <begin position="1"/>
        <end position="23"/>
    </location>
</feature>
<dbReference type="InterPro" id="IPR005282">
    <property type="entry name" value="LC_transporter"/>
</dbReference>
<feature type="region of interest" description="Disordered" evidence="7">
    <location>
        <begin position="476"/>
        <end position="502"/>
    </location>
</feature>
<reference evidence="9 10" key="1">
    <citation type="journal article" date="2013" name="BMC Genomics">
        <title>Reconstruction of the lipid metabolism for the microalga Monoraphidium neglectum from its genome sequence reveals characteristics suitable for biofuel production.</title>
        <authorList>
            <person name="Bogen C."/>
            <person name="Al-Dilaimi A."/>
            <person name="Albersmeier A."/>
            <person name="Wichmann J."/>
            <person name="Grundmann M."/>
            <person name="Rupp O."/>
            <person name="Lauersen K.J."/>
            <person name="Blifernez-Klassen O."/>
            <person name="Kalinowski J."/>
            <person name="Goesmann A."/>
            <person name="Mussgnug J.H."/>
            <person name="Kruse O."/>
        </authorList>
    </citation>
    <scope>NUCLEOTIDE SEQUENCE [LARGE SCALE GENOMIC DNA]</scope>
    <source>
        <strain evidence="9 10">SAG 48.87</strain>
    </source>
</reference>
<dbReference type="InterPro" id="IPR006603">
    <property type="entry name" value="PQ-loop_rpt"/>
</dbReference>
<protein>
    <submittedName>
        <fullName evidence="9">Putative Cystinosin like protein</fullName>
    </submittedName>
</protein>
<dbReference type="SMART" id="SM00679">
    <property type="entry name" value="CTNS"/>
    <property type="match status" value="2"/>
</dbReference>
<evidence type="ECO:0000256" key="4">
    <source>
        <dbReference type="ARBA" id="ARBA00022737"/>
    </source>
</evidence>
<dbReference type="GeneID" id="25728526"/>
<dbReference type="GO" id="GO:0012505">
    <property type="term" value="C:endomembrane system"/>
    <property type="evidence" value="ECO:0007669"/>
    <property type="project" value="UniProtKB-SubCell"/>
</dbReference>
<feature type="region of interest" description="Disordered" evidence="7">
    <location>
        <begin position="375"/>
        <end position="409"/>
    </location>
</feature>
<feature type="transmembrane region" description="Helical" evidence="8">
    <location>
        <begin position="192"/>
        <end position="211"/>
    </location>
</feature>
<evidence type="ECO:0000256" key="6">
    <source>
        <dbReference type="ARBA" id="ARBA00023136"/>
    </source>
</evidence>
<dbReference type="GO" id="GO:0005774">
    <property type="term" value="C:vacuolar membrane"/>
    <property type="evidence" value="ECO:0007669"/>
    <property type="project" value="TreeGrafter"/>
</dbReference>
<dbReference type="RefSeq" id="XP_013905846.1">
    <property type="nucleotide sequence ID" value="XM_014050392.1"/>
</dbReference>